<proteinExistence type="predicted"/>
<protein>
    <submittedName>
        <fullName evidence="1">Uncharacterized protein</fullName>
    </submittedName>
</protein>
<dbReference type="RefSeq" id="WP_344665542.1">
    <property type="nucleotide sequence ID" value="NZ_BAAAQN010000010.1"/>
</dbReference>
<dbReference type="EMBL" id="BAAAQN010000010">
    <property type="protein sequence ID" value="GAA2024699.1"/>
    <property type="molecule type" value="Genomic_DNA"/>
</dbReference>
<organism evidence="1 2">
    <name type="scientific">Catenulispora yoronensis</name>
    <dbReference type="NCBI Taxonomy" id="450799"/>
    <lineage>
        <taxon>Bacteria</taxon>
        <taxon>Bacillati</taxon>
        <taxon>Actinomycetota</taxon>
        <taxon>Actinomycetes</taxon>
        <taxon>Catenulisporales</taxon>
        <taxon>Catenulisporaceae</taxon>
        <taxon>Catenulispora</taxon>
    </lineage>
</organism>
<reference evidence="1 2" key="1">
    <citation type="journal article" date="2019" name="Int. J. Syst. Evol. Microbiol.">
        <title>The Global Catalogue of Microorganisms (GCM) 10K type strain sequencing project: providing services to taxonomists for standard genome sequencing and annotation.</title>
        <authorList>
            <consortium name="The Broad Institute Genomics Platform"/>
            <consortium name="The Broad Institute Genome Sequencing Center for Infectious Disease"/>
            <person name="Wu L."/>
            <person name="Ma J."/>
        </authorList>
    </citation>
    <scope>NUCLEOTIDE SEQUENCE [LARGE SCALE GENOMIC DNA]</scope>
    <source>
        <strain evidence="1 2">JCM 16014</strain>
    </source>
</reference>
<accession>A0ABN2TYA5</accession>
<evidence type="ECO:0000313" key="1">
    <source>
        <dbReference type="EMBL" id="GAA2024699.1"/>
    </source>
</evidence>
<comment type="caution">
    <text evidence="1">The sequence shown here is derived from an EMBL/GenBank/DDBJ whole genome shotgun (WGS) entry which is preliminary data.</text>
</comment>
<gene>
    <name evidence="1" type="ORF">GCM10009839_23210</name>
</gene>
<evidence type="ECO:0000313" key="2">
    <source>
        <dbReference type="Proteomes" id="UP001500751"/>
    </source>
</evidence>
<dbReference type="Proteomes" id="UP001500751">
    <property type="component" value="Unassembled WGS sequence"/>
</dbReference>
<keyword evidence="2" id="KW-1185">Reference proteome</keyword>
<name>A0ABN2TYA5_9ACTN</name>
<sequence length="290" mass="31327">MDWYPDPGETPLFRGSASFASGRAPKVAGKRWFRDEQGRDIGSEIFGWPPAPVHEQRGDKAVKTGKTLGFLGKATAVVVAGTLELFSSSGGSLVNFKEPDGSTPTDPEREVEDFPVLWAPDGTTARRTPWQLDPDRRPERYRTDLQLTDRRLLVLGSASVTAPAEVLWQLPLEQVATARQHAFSSHGADVTIDFADGSWIRLDLGSKGSAAKAVWVLAGNTEPVRLTEAQQAWAVKFTERMPGTIETVGTPVPGAPAGTLSIEIIVHRDAEHFLKVGPITVDADGKPVVA</sequence>